<feature type="signal peptide" evidence="1">
    <location>
        <begin position="1"/>
        <end position="21"/>
    </location>
</feature>
<feature type="chain" id="PRO_5031321982" evidence="1">
    <location>
        <begin position="22"/>
        <end position="377"/>
    </location>
</feature>
<dbReference type="RefSeq" id="WP_184252606.1">
    <property type="nucleotide sequence ID" value="NZ_JACHIO010000002.1"/>
</dbReference>
<proteinExistence type="predicted"/>
<reference evidence="2 3" key="1">
    <citation type="submission" date="2020-08" db="EMBL/GenBank/DDBJ databases">
        <title>Genomic Encyclopedia of Type Strains, Phase IV (KMG-V): Genome sequencing to study the core and pangenomes of soil and plant-associated prokaryotes.</title>
        <authorList>
            <person name="Whitman W."/>
        </authorList>
    </citation>
    <scope>NUCLEOTIDE SEQUENCE [LARGE SCALE GENOMIC DNA]</scope>
    <source>
        <strain evidence="2 3">X5P3</strain>
    </source>
</reference>
<evidence type="ECO:0000313" key="3">
    <source>
        <dbReference type="Proteomes" id="UP000584867"/>
    </source>
</evidence>
<protein>
    <submittedName>
        <fullName evidence="2">Uncharacterized protein (TIGR03435 family)</fullName>
    </submittedName>
</protein>
<keyword evidence="1" id="KW-0732">Signal</keyword>
<evidence type="ECO:0000256" key="1">
    <source>
        <dbReference type="SAM" id="SignalP"/>
    </source>
</evidence>
<dbReference type="EMBL" id="JACHIO010000002">
    <property type="protein sequence ID" value="MBB5062091.1"/>
    <property type="molecule type" value="Genomic_DNA"/>
</dbReference>
<name>A0A7W7ZLE6_9BACT</name>
<dbReference type="NCBIfam" id="TIGR03435">
    <property type="entry name" value="Soli_TIGR03435"/>
    <property type="match status" value="1"/>
</dbReference>
<organism evidence="2 3">
    <name type="scientific">Granulicella mallensis</name>
    <dbReference type="NCBI Taxonomy" id="940614"/>
    <lineage>
        <taxon>Bacteria</taxon>
        <taxon>Pseudomonadati</taxon>
        <taxon>Acidobacteriota</taxon>
        <taxon>Terriglobia</taxon>
        <taxon>Terriglobales</taxon>
        <taxon>Acidobacteriaceae</taxon>
        <taxon>Granulicella</taxon>
    </lineage>
</organism>
<dbReference type="Proteomes" id="UP000584867">
    <property type="component" value="Unassembled WGS sequence"/>
</dbReference>
<dbReference type="AlphaFoldDB" id="A0A7W7ZLE6"/>
<sequence length="377" mass="41049">MKKMILWIIAFLTLSGSALFAQDITGAWQGTLTPPNGKDLRIVMTISKDDGKLKAVMNSIDQGGQPFKASSVTFADSTLKVELIIGNYEGKLSPDGKSIAGSWIQGSPRPLNLVRATKETAWEIPAPPAPPKLMAADADPAFDVATIKPNNSGSPSMQGLFVRGRNFTIRNGSLGDLIAFAYNVQMKQIIGGPDWAEKDRYDIDGVPDQEGVPNDKQLRSMMRKLLADRFKLTFHHDKRELSAFVLTVGKDGQKLTPTQLNGPLPGFGMRPGSGGVTMNVINSTMEDFTSFMQMLVLDRPVVDQTAITGRYDFKFTFTPDDSQFNGHPPKLPPQTDATETAPDLFQALQAQAGLKLEAKKTPVDVIVIDKVEKPSAN</sequence>
<comment type="caution">
    <text evidence="2">The sequence shown here is derived from an EMBL/GenBank/DDBJ whole genome shotgun (WGS) entry which is preliminary data.</text>
</comment>
<dbReference type="Pfam" id="PF12543">
    <property type="entry name" value="DUF3738"/>
    <property type="match status" value="1"/>
</dbReference>
<accession>A0A7W7ZLE6</accession>
<gene>
    <name evidence="2" type="ORF">HDF15_000418</name>
</gene>
<dbReference type="InterPro" id="IPR017801">
    <property type="entry name" value="DUF3738"/>
</dbReference>
<evidence type="ECO:0000313" key="2">
    <source>
        <dbReference type="EMBL" id="MBB5062091.1"/>
    </source>
</evidence>